<keyword evidence="1" id="KW-0812">Transmembrane</keyword>
<keyword evidence="1" id="KW-0472">Membrane</keyword>
<feature type="transmembrane region" description="Helical" evidence="1">
    <location>
        <begin position="69"/>
        <end position="87"/>
    </location>
</feature>
<keyword evidence="1" id="KW-1133">Transmembrane helix</keyword>
<evidence type="ECO:0000313" key="3">
    <source>
        <dbReference type="Proteomes" id="UP000006681"/>
    </source>
</evidence>
<feature type="transmembrane region" description="Helical" evidence="1">
    <location>
        <begin position="6"/>
        <end position="29"/>
    </location>
</feature>
<proteinExistence type="predicted"/>
<feature type="transmembrane region" description="Helical" evidence="1">
    <location>
        <begin position="41"/>
        <end position="63"/>
    </location>
</feature>
<reference evidence="3" key="2">
    <citation type="journal article" date="2010" name="Stand. Genomic Sci.">
        <title>Complete genome sequence of Vulcanisaeta distributa type strain (IC-017T).</title>
        <authorList>
            <person name="Mavromatis K."/>
            <person name="Sikorski J."/>
            <person name="Pabst E."/>
            <person name="Teshima H."/>
            <person name="Lapidus A."/>
            <person name="Lucas S."/>
            <person name="Nolan M."/>
            <person name="Glavina Del Rio T."/>
            <person name="Cheng J."/>
            <person name="Bruce D."/>
            <person name="Goodwin L."/>
            <person name="Pitluck S."/>
            <person name="Liolios K."/>
            <person name="Ivanova N."/>
            <person name="Mikhailova N."/>
            <person name="Pati A."/>
            <person name="Chen A."/>
            <person name="Palaniappan K."/>
            <person name="Land M."/>
            <person name="Hauser L."/>
            <person name="Chang Y."/>
            <person name="Jeffries C."/>
            <person name="Rohde M."/>
            <person name="Spring S."/>
            <person name="Goker M."/>
            <person name="Wirth R."/>
            <person name="Woyke T."/>
            <person name="Bristow J."/>
            <person name="Eisen J."/>
            <person name="Markowitz V."/>
            <person name="Hugenholtz P."/>
            <person name="Klenk H."/>
            <person name="Kyrpides N."/>
        </authorList>
    </citation>
    <scope>NUCLEOTIDE SEQUENCE [LARGE SCALE GENOMIC DNA]</scope>
    <source>
        <strain evidence="3">DSM 14429 / JCM 11212 / NBRC 100878 / IC-017</strain>
    </source>
</reference>
<organism evidence="2 3">
    <name type="scientific">Vulcanisaeta distributa (strain DSM 14429 / JCM 11212 / NBRC 100878 / IC-017)</name>
    <dbReference type="NCBI Taxonomy" id="572478"/>
    <lineage>
        <taxon>Archaea</taxon>
        <taxon>Thermoproteota</taxon>
        <taxon>Thermoprotei</taxon>
        <taxon>Thermoproteales</taxon>
        <taxon>Thermoproteaceae</taxon>
        <taxon>Vulcanisaeta</taxon>
    </lineage>
</organism>
<keyword evidence="3" id="KW-1185">Reference proteome</keyword>
<dbReference type="Proteomes" id="UP000006681">
    <property type="component" value="Chromosome"/>
</dbReference>
<dbReference type="RefSeq" id="WP_013336881.1">
    <property type="nucleotide sequence ID" value="NC_014537.1"/>
</dbReference>
<dbReference type="KEGG" id="vdi:Vdis_1782"/>
<gene>
    <name evidence="2" type="ordered locus">Vdis_1782</name>
</gene>
<dbReference type="AlphaFoldDB" id="E1QUN7"/>
<dbReference type="OrthoDB" id="29037at2157"/>
<protein>
    <submittedName>
        <fullName evidence="2">Uncharacterized protein</fullName>
    </submittedName>
</protein>
<feature type="transmembrane region" description="Helical" evidence="1">
    <location>
        <begin position="157"/>
        <end position="175"/>
    </location>
</feature>
<dbReference type="GeneID" id="9752725"/>
<reference evidence="2 3" key="1">
    <citation type="journal article" date="2010" name="Stand. Genomic Sci.">
        <title>Complete genome sequence of Vulcanisaeta distributa type strain (IC-017).</title>
        <authorList>
            <person name="Mavromatis K."/>
            <person name="Sikorski J."/>
            <person name="Pabst E."/>
            <person name="Teshima H."/>
            <person name="Lapidus A."/>
            <person name="Lucas S."/>
            <person name="Nolan M."/>
            <person name="Glavina Del Rio T."/>
            <person name="Cheng J.F."/>
            <person name="Bruce D."/>
            <person name="Goodwin L."/>
            <person name="Pitluck S."/>
            <person name="Liolios K."/>
            <person name="Ivanova N."/>
            <person name="Mikhailova N."/>
            <person name="Pati A."/>
            <person name="Chen A."/>
            <person name="Palaniappan K."/>
            <person name="Land M."/>
            <person name="Hauser L."/>
            <person name="Chang Y.J."/>
            <person name="Jeffries C.D."/>
            <person name="Rohde M."/>
            <person name="Spring S."/>
            <person name="Goker M."/>
            <person name="Wirth R."/>
            <person name="Woyke T."/>
            <person name="Bristow J."/>
            <person name="Eisen J.A."/>
            <person name="Markowitz V."/>
            <person name="Hugenholtz P."/>
            <person name="Klenk H.P."/>
            <person name="Kyrpides N.C."/>
        </authorList>
    </citation>
    <scope>NUCLEOTIDE SEQUENCE [LARGE SCALE GENOMIC DNA]</scope>
    <source>
        <strain evidence="3">DSM 14429 / JCM 11212 / NBRC 100878 / IC-017</strain>
    </source>
</reference>
<feature type="transmembrane region" description="Helical" evidence="1">
    <location>
        <begin position="181"/>
        <end position="203"/>
    </location>
</feature>
<evidence type="ECO:0000313" key="2">
    <source>
        <dbReference type="EMBL" id="ADN51156.1"/>
    </source>
</evidence>
<evidence type="ECO:0000256" key="1">
    <source>
        <dbReference type="SAM" id="Phobius"/>
    </source>
</evidence>
<feature type="transmembrane region" description="Helical" evidence="1">
    <location>
        <begin position="125"/>
        <end position="145"/>
    </location>
</feature>
<sequence>MFLWLLGIGFGLLGISWFTLEYASAFRFSADYRLSYIKERLNYLTPLYLIGAAAVALTLISWIEPWYKVYISYVTVLGLTVGGKVFFNRMRRGLIRALDVYDLDLDLPIVSAAVSLISLNSIINILMINLISTVALFLESVIIYVRASRKLFDVGRVSAVLYSLPQLVIALYALYVSVRSIIVFVIALFVLALFIGDLAYLMIKSP</sequence>
<name>E1QUN7_VULDI</name>
<accession>E1QUN7</accession>
<dbReference type="HOGENOM" id="CLU_1329539_0_0_2"/>
<dbReference type="EMBL" id="CP002100">
    <property type="protein sequence ID" value="ADN51156.1"/>
    <property type="molecule type" value="Genomic_DNA"/>
</dbReference>
<dbReference type="eggNOG" id="arCOG13883">
    <property type="taxonomic scope" value="Archaea"/>
</dbReference>
<dbReference type="STRING" id="572478.Vdis_1782"/>